<dbReference type="AlphaFoldDB" id="A0AA38N4B0"/>
<reference evidence="4" key="1">
    <citation type="submission" date="2022-08" db="EMBL/GenBank/DDBJ databases">
        <authorList>
            <consortium name="DOE Joint Genome Institute"/>
            <person name="Min B."/>
            <person name="Sierra-Patev S."/>
            <person name="Naranjo-Ortiz M."/>
            <person name="Looney B."/>
            <person name="Konkel Z."/>
            <person name="Slot J.C."/>
            <person name="Sakamoto Y."/>
            <person name="Steenwyk J.L."/>
            <person name="Rokas A."/>
            <person name="Carro J."/>
            <person name="Camarero S."/>
            <person name="Ferreira P."/>
            <person name="Molpeceres G."/>
            <person name="Ruiz-duenas F.J."/>
            <person name="Serrano A."/>
            <person name="Henrissat B."/>
            <person name="Drula E."/>
            <person name="Hughes K.W."/>
            <person name="Mata J.L."/>
            <person name="Ishikawa N.K."/>
            <person name="Vargas-Isla R."/>
            <person name="Ushijima S."/>
            <person name="Smith C.A."/>
            <person name="Ahrendt S."/>
            <person name="Andreopoulos W."/>
            <person name="He G."/>
            <person name="LaButti K."/>
            <person name="Lipzen A."/>
            <person name="Ng V."/>
            <person name="Riley R."/>
            <person name="Sandor L."/>
            <person name="Barry K."/>
            <person name="Martinez A.T."/>
            <person name="Xiao Y."/>
            <person name="Gibbons J.G."/>
            <person name="Terashima K."/>
            <person name="Hibbett D.S."/>
            <person name="Grigoriev I.V."/>
        </authorList>
    </citation>
    <scope>NUCLEOTIDE SEQUENCE</scope>
    <source>
        <strain evidence="4">ET3784</strain>
    </source>
</reference>
<keyword evidence="3" id="KW-0732">Signal</keyword>
<feature type="chain" id="PRO_5041299187" evidence="3">
    <location>
        <begin position="24"/>
        <end position="295"/>
    </location>
</feature>
<proteinExistence type="predicted"/>
<keyword evidence="2" id="KW-0812">Transmembrane</keyword>
<comment type="caution">
    <text evidence="4">The sequence shown here is derived from an EMBL/GenBank/DDBJ whole genome shotgun (WGS) entry which is preliminary data.</text>
</comment>
<dbReference type="EMBL" id="JANVFO010000008">
    <property type="protein sequence ID" value="KAJ3735588.1"/>
    <property type="molecule type" value="Genomic_DNA"/>
</dbReference>
<evidence type="ECO:0000256" key="1">
    <source>
        <dbReference type="SAM" id="MobiDB-lite"/>
    </source>
</evidence>
<keyword evidence="2" id="KW-0472">Membrane</keyword>
<feature type="signal peptide" evidence="3">
    <location>
        <begin position="1"/>
        <end position="23"/>
    </location>
</feature>
<evidence type="ECO:0000313" key="5">
    <source>
        <dbReference type="Proteomes" id="UP001176059"/>
    </source>
</evidence>
<name>A0AA38N4B0_9AGAR</name>
<keyword evidence="5" id="KW-1185">Reference proteome</keyword>
<feature type="transmembrane region" description="Helical" evidence="2">
    <location>
        <begin position="117"/>
        <end position="139"/>
    </location>
</feature>
<reference evidence="4" key="2">
    <citation type="journal article" date="2023" name="Proc. Natl. Acad. Sci. U.S.A.">
        <title>A global phylogenomic analysis of the shiitake genus Lentinula.</title>
        <authorList>
            <person name="Sierra-Patev S."/>
            <person name="Min B."/>
            <person name="Naranjo-Ortiz M."/>
            <person name="Looney B."/>
            <person name="Konkel Z."/>
            <person name="Slot J.C."/>
            <person name="Sakamoto Y."/>
            <person name="Steenwyk J.L."/>
            <person name="Rokas A."/>
            <person name="Carro J."/>
            <person name="Camarero S."/>
            <person name="Ferreira P."/>
            <person name="Molpeceres G."/>
            <person name="Ruiz-Duenas F.J."/>
            <person name="Serrano A."/>
            <person name="Henrissat B."/>
            <person name="Drula E."/>
            <person name="Hughes K.W."/>
            <person name="Mata J.L."/>
            <person name="Ishikawa N.K."/>
            <person name="Vargas-Isla R."/>
            <person name="Ushijima S."/>
            <person name="Smith C.A."/>
            <person name="Donoghue J."/>
            <person name="Ahrendt S."/>
            <person name="Andreopoulos W."/>
            <person name="He G."/>
            <person name="LaButti K."/>
            <person name="Lipzen A."/>
            <person name="Ng V."/>
            <person name="Riley R."/>
            <person name="Sandor L."/>
            <person name="Barry K."/>
            <person name="Martinez A.T."/>
            <person name="Xiao Y."/>
            <person name="Gibbons J.G."/>
            <person name="Terashima K."/>
            <person name="Grigoriev I.V."/>
            <person name="Hibbett D."/>
        </authorList>
    </citation>
    <scope>NUCLEOTIDE SEQUENCE</scope>
    <source>
        <strain evidence="4">ET3784</strain>
    </source>
</reference>
<sequence length="295" mass="31800">MRYATTSPLQISTAFLCIEAVHALSGPQTEVSCQEVGCAATLHGPEPAGCMRARFWLKSLGMYIKTNCPAGDNSNCAPPIVEASLLVKEKFARLARIQLALLTYYSSPKNTTFIMRLAAMTVFLALFSSACAAVSPTLLNKPLPGLRPPHSQLEGSGRSRSSSRHRKLGVDSIGRTTLHVSFRQGKPWGTPGLNDAADVEARSIVEGFLMSHNDLSNDLGMTLSGKKVQFEDAYPFPTVPARTMVNFDLETTPQAPECSPKCHGTAIKVKEGTFKGKISKDLTGYPLVSGLDEPL</sequence>
<evidence type="ECO:0000256" key="3">
    <source>
        <dbReference type="SAM" id="SignalP"/>
    </source>
</evidence>
<protein>
    <submittedName>
        <fullName evidence="4">Uncharacterized protein</fullName>
    </submittedName>
</protein>
<accession>A0AA38N4B0</accession>
<evidence type="ECO:0000313" key="4">
    <source>
        <dbReference type="EMBL" id="KAJ3735588.1"/>
    </source>
</evidence>
<gene>
    <name evidence="4" type="ORF">DFJ43DRAFT_1221518</name>
</gene>
<organism evidence="4 5">
    <name type="scientific">Lentinula guzmanii</name>
    <dbReference type="NCBI Taxonomy" id="2804957"/>
    <lineage>
        <taxon>Eukaryota</taxon>
        <taxon>Fungi</taxon>
        <taxon>Dikarya</taxon>
        <taxon>Basidiomycota</taxon>
        <taxon>Agaricomycotina</taxon>
        <taxon>Agaricomycetes</taxon>
        <taxon>Agaricomycetidae</taxon>
        <taxon>Agaricales</taxon>
        <taxon>Marasmiineae</taxon>
        <taxon>Omphalotaceae</taxon>
        <taxon>Lentinula</taxon>
    </lineage>
</organism>
<feature type="region of interest" description="Disordered" evidence="1">
    <location>
        <begin position="144"/>
        <end position="168"/>
    </location>
</feature>
<keyword evidence="2" id="KW-1133">Transmembrane helix</keyword>
<dbReference type="Proteomes" id="UP001176059">
    <property type="component" value="Unassembled WGS sequence"/>
</dbReference>
<evidence type="ECO:0000256" key="2">
    <source>
        <dbReference type="SAM" id="Phobius"/>
    </source>
</evidence>